<keyword evidence="3" id="KW-1185">Reference proteome</keyword>
<dbReference type="Proteomes" id="UP000621500">
    <property type="component" value="Unassembled WGS sequence"/>
</dbReference>
<dbReference type="EMBL" id="BONX01000023">
    <property type="protein sequence ID" value="GIG96874.1"/>
    <property type="molecule type" value="Genomic_DNA"/>
</dbReference>
<evidence type="ECO:0000256" key="1">
    <source>
        <dbReference type="SAM" id="MobiDB-lite"/>
    </source>
</evidence>
<feature type="region of interest" description="Disordered" evidence="1">
    <location>
        <begin position="59"/>
        <end position="84"/>
    </location>
</feature>
<reference evidence="2 3" key="1">
    <citation type="submission" date="2021-01" db="EMBL/GenBank/DDBJ databases">
        <title>Whole genome shotgun sequence of Plantactinospora mayteni NBRC 109088.</title>
        <authorList>
            <person name="Komaki H."/>
            <person name="Tamura T."/>
        </authorList>
    </citation>
    <scope>NUCLEOTIDE SEQUENCE [LARGE SCALE GENOMIC DNA]</scope>
    <source>
        <strain evidence="2 3">NBRC 109088</strain>
    </source>
</reference>
<evidence type="ECO:0000313" key="3">
    <source>
        <dbReference type="Proteomes" id="UP000621500"/>
    </source>
</evidence>
<proteinExistence type="predicted"/>
<feature type="compositionally biased region" description="Basic and acidic residues" evidence="1">
    <location>
        <begin position="59"/>
        <end position="77"/>
    </location>
</feature>
<gene>
    <name evidence="2" type="ORF">Pma05_34470</name>
</gene>
<sequence>MAAQALCPEAGLVPELVDDLLDALHGRLCHAVPAIYHLGYGCHRDAGRTGHVRHLDTLRKRHADDDKGPGAPRDRGVENVIDNG</sequence>
<comment type="caution">
    <text evidence="2">The sequence shown here is derived from an EMBL/GenBank/DDBJ whole genome shotgun (WGS) entry which is preliminary data.</text>
</comment>
<organism evidence="2 3">
    <name type="scientific">Plantactinospora mayteni</name>
    <dbReference type="NCBI Taxonomy" id="566021"/>
    <lineage>
        <taxon>Bacteria</taxon>
        <taxon>Bacillati</taxon>
        <taxon>Actinomycetota</taxon>
        <taxon>Actinomycetes</taxon>
        <taxon>Micromonosporales</taxon>
        <taxon>Micromonosporaceae</taxon>
        <taxon>Plantactinospora</taxon>
    </lineage>
</organism>
<evidence type="ECO:0000313" key="2">
    <source>
        <dbReference type="EMBL" id="GIG96874.1"/>
    </source>
</evidence>
<protein>
    <submittedName>
        <fullName evidence="2">Uncharacterized protein</fullName>
    </submittedName>
</protein>
<accession>A0ABQ4EQH0</accession>
<name>A0ABQ4EQH0_9ACTN</name>